<accession>A0ABQ7SGR8</accession>
<feature type="non-terminal residue" evidence="1">
    <location>
        <position position="1"/>
    </location>
</feature>
<name>A0ABQ7SGR8_PHRPL</name>
<dbReference type="Proteomes" id="UP000826234">
    <property type="component" value="Unassembled WGS sequence"/>
</dbReference>
<evidence type="ECO:0000313" key="2">
    <source>
        <dbReference type="Proteomes" id="UP000826234"/>
    </source>
</evidence>
<gene>
    <name evidence="1" type="ORF">JD844_027757</name>
</gene>
<organism evidence="1 2">
    <name type="scientific">Phrynosoma platyrhinos</name>
    <name type="common">Desert horned lizard</name>
    <dbReference type="NCBI Taxonomy" id="52577"/>
    <lineage>
        <taxon>Eukaryota</taxon>
        <taxon>Metazoa</taxon>
        <taxon>Chordata</taxon>
        <taxon>Craniata</taxon>
        <taxon>Vertebrata</taxon>
        <taxon>Euteleostomi</taxon>
        <taxon>Lepidosauria</taxon>
        <taxon>Squamata</taxon>
        <taxon>Bifurcata</taxon>
        <taxon>Unidentata</taxon>
        <taxon>Episquamata</taxon>
        <taxon>Toxicofera</taxon>
        <taxon>Iguania</taxon>
        <taxon>Phrynosomatidae</taxon>
        <taxon>Phrynosomatinae</taxon>
        <taxon>Phrynosoma</taxon>
    </lineage>
</organism>
<reference evidence="1 2" key="1">
    <citation type="journal article" date="2022" name="Gigascience">
        <title>A chromosome-level genome assembly and annotation of the desert horned lizard, Phrynosoma platyrhinos, provides insight into chromosomal rearrangements among reptiles.</title>
        <authorList>
            <person name="Koochekian N."/>
            <person name="Ascanio A."/>
            <person name="Farleigh K."/>
            <person name="Card D.C."/>
            <person name="Schield D.R."/>
            <person name="Castoe T.A."/>
            <person name="Jezkova T."/>
        </authorList>
    </citation>
    <scope>NUCLEOTIDE SEQUENCE [LARGE SCALE GENOMIC DNA]</scope>
    <source>
        <strain evidence="1">NK-2021</strain>
    </source>
</reference>
<comment type="caution">
    <text evidence="1">The sequence shown here is derived from an EMBL/GenBank/DDBJ whole genome shotgun (WGS) entry which is preliminary data.</text>
</comment>
<sequence>SFQGLASSLHEGHIISKQELHTLLQLTILSPDSRNLVLFLQDTLSVDDFTRYSDSSGSETPFCNVQASITIL</sequence>
<proteinExistence type="predicted"/>
<evidence type="ECO:0000313" key="1">
    <source>
        <dbReference type="EMBL" id="KAH0616561.1"/>
    </source>
</evidence>
<dbReference type="EMBL" id="JAIPUX010005290">
    <property type="protein sequence ID" value="KAH0616561.1"/>
    <property type="molecule type" value="Genomic_DNA"/>
</dbReference>
<keyword evidence="2" id="KW-1185">Reference proteome</keyword>
<protein>
    <submittedName>
        <fullName evidence="1">Uncharacterized protein</fullName>
    </submittedName>
</protein>